<dbReference type="InParanoid" id="A0A540VA05"/>
<dbReference type="PANTHER" id="PTHR43537">
    <property type="entry name" value="TRANSCRIPTIONAL REGULATOR, GNTR FAMILY"/>
    <property type="match status" value="1"/>
</dbReference>
<dbReference type="Proteomes" id="UP000317371">
    <property type="component" value="Unassembled WGS sequence"/>
</dbReference>
<dbReference type="SMART" id="SM00345">
    <property type="entry name" value="HTH_GNTR"/>
    <property type="match status" value="1"/>
</dbReference>
<dbReference type="InterPro" id="IPR000524">
    <property type="entry name" value="Tscrpt_reg_HTH_GntR"/>
</dbReference>
<dbReference type="GO" id="GO:0003677">
    <property type="term" value="F:DNA binding"/>
    <property type="evidence" value="ECO:0007669"/>
    <property type="project" value="UniProtKB-KW"/>
</dbReference>
<dbReference type="AlphaFoldDB" id="A0A540VA05"/>
<sequence>MSDASASPLLRDLAYEKIKEAIRSAKLQPGEALSETGLSKLLGISRTPVREALQALAQEGLVQIIPGRAVTVAAPSFEEVMDAIHVRYLLEPEVARLVAQNLSDEQLATLAQAVQAMEKAVEQKDRAAWSAHDNVFHTTLSQACPNRLLGEMALQTRNRIAFLAINVKDNDERLAACTAEHRAIVEKLMAGDAEGAEEAMRYHLRMLRDSIFQRYTHPY</sequence>
<keyword evidence="1" id="KW-0805">Transcription regulation</keyword>
<dbReference type="SMART" id="SM00895">
    <property type="entry name" value="FCD"/>
    <property type="match status" value="1"/>
</dbReference>
<dbReference type="Gene3D" id="1.20.120.530">
    <property type="entry name" value="GntR ligand-binding domain-like"/>
    <property type="match status" value="1"/>
</dbReference>
<keyword evidence="6" id="KW-1185">Reference proteome</keyword>
<keyword evidence="2" id="KW-0238">DNA-binding</keyword>
<dbReference type="InterPro" id="IPR008920">
    <property type="entry name" value="TF_FadR/GntR_C"/>
</dbReference>
<dbReference type="RefSeq" id="WP_141612069.1">
    <property type="nucleotide sequence ID" value="NZ_VIGC02000037.1"/>
</dbReference>
<gene>
    <name evidence="5" type="ORF">FKZ61_20665</name>
</gene>
<dbReference type="InterPro" id="IPR036390">
    <property type="entry name" value="WH_DNA-bd_sf"/>
</dbReference>
<dbReference type="Gene3D" id="1.10.10.10">
    <property type="entry name" value="Winged helix-like DNA-binding domain superfamily/Winged helix DNA-binding domain"/>
    <property type="match status" value="1"/>
</dbReference>
<dbReference type="Pfam" id="PF00392">
    <property type="entry name" value="GntR"/>
    <property type="match status" value="1"/>
</dbReference>
<dbReference type="Pfam" id="PF07729">
    <property type="entry name" value="FCD"/>
    <property type="match status" value="1"/>
</dbReference>
<feature type="domain" description="HTH gntR-type" evidence="4">
    <location>
        <begin position="8"/>
        <end position="75"/>
    </location>
</feature>
<dbReference type="SUPFAM" id="SSF48008">
    <property type="entry name" value="GntR ligand-binding domain-like"/>
    <property type="match status" value="1"/>
</dbReference>
<evidence type="ECO:0000259" key="4">
    <source>
        <dbReference type="PROSITE" id="PS50949"/>
    </source>
</evidence>
<dbReference type="PRINTS" id="PR00035">
    <property type="entry name" value="HTHGNTR"/>
</dbReference>
<protein>
    <submittedName>
        <fullName evidence="5">GntR family transcriptional regulator</fullName>
    </submittedName>
</protein>
<dbReference type="CDD" id="cd07377">
    <property type="entry name" value="WHTH_GntR"/>
    <property type="match status" value="1"/>
</dbReference>
<organism evidence="5 6">
    <name type="scientific">Litorilinea aerophila</name>
    <dbReference type="NCBI Taxonomy" id="1204385"/>
    <lineage>
        <taxon>Bacteria</taxon>
        <taxon>Bacillati</taxon>
        <taxon>Chloroflexota</taxon>
        <taxon>Caldilineae</taxon>
        <taxon>Caldilineales</taxon>
        <taxon>Caldilineaceae</taxon>
        <taxon>Litorilinea</taxon>
    </lineage>
</organism>
<evidence type="ECO:0000313" key="6">
    <source>
        <dbReference type="Proteomes" id="UP000317371"/>
    </source>
</evidence>
<evidence type="ECO:0000256" key="1">
    <source>
        <dbReference type="ARBA" id="ARBA00023015"/>
    </source>
</evidence>
<dbReference type="OrthoDB" id="9781630at2"/>
<reference evidence="5 6" key="1">
    <citation type="submission" date="2019-06" db="EMBL/GenBank/DDBJ databases">
        <title>Genome sequence of Litorilinea aerophila BAA-2444.</title>
        <authorList>
            <person name="Maclea K.S."/>
            <person name="Maurais E.G."/>
            <person name="Iannazzi L.C."/>
        </authorList>
    </citation>
    <scope>NUCLEOTIDE SEQUENCE [LARGE SCALE GENOMIC DNA]</scope>
    <source>
        <strain evidence="5 6">ATCC BAA-2444</strain>
    </source>
</reference>
<evidence type="ECO:0000256" key="2">
    <source>
        <dbReference type="ARBA" id="ARBA00023125"/>
    </source>
</evidence>
<proteinExistence type="predicted"/>
<dbReference type="SUPFAM" id="SSF46785">
    <property type="entry name" value="Winged helix' DNA-binding domain"/>
    <property type="match status" value="1"/>
</dbReference>
<dbReference type="PANTHER" id="PTHR43537:SF24">
    <property type="entry name" value="GLUCONATE OPERON TRANSCRIPTIONAL REPRESSOR"/>
    <property type="match status" value="1"/>
</dbReference>
<dbReference type="InterPro" id="IPR036388">
    <property type="entry name" value="WH-like_DNA-bd_sf"/>
</dbReference>
<evidence type="ECO:0000313" key="5">
    <source>
        <dbReference type="EMBL" id="TQE93561.1"/>
    </source>
</evidence>
<dbReference type="PROSITE" id="PS50949">
    <property type="entry name" value="HTH_GNTR"/>
    <property type="match status" value="1"/>
</dbReference>
<keyword evidence="3" id="KW-0804">Transcription</keyword>
<name>A0A540VA05_9CHLR</name>
<evidence type="ECO:0000256" key="3">
    <source>
        <dbReference type="ARBA" id="ARBA00023163"/>
    </source>
</evidence>
<comment type="caution">
    <text evidence="5">The sequence shown here is derived from an EMBL/GenBank/DDBJ whole genome shotgun (WGS) entry which is preliminary data.</text>
</comment>
<dbReference type="EMBL" id="VIGC01000037">
    <property type="protein sequence ID" value="TQE93561.1"/>
    <property type="molecule type" value="Genomic_DNA"/>
</dbReference>
<dbReference type="GO" id="GO:0003700">
    <property type="term" value="F:DNA-binding transcription factor activity"/>
    <property type="evidence" value="ECO:0007669"/>
    <property type="project" value="InterPro"/>
</dbReference>
<dbReference type="InterPro" id="IPR011711">
    <property type="entry name" value="GntR_C"/>
</dbReference>
<accession>A0A540VA05</accession>